<feature type="region of interest" description="Disordered" evidence="1">
    <location>
        <begin position="23"/>
        <end position="66"/>
    </location>
</feature>
<organism evidence="2">
    <name type="scientific">Ixodes ricinus</name>
    <name type="common">Common tick</name>
    <name type="synonym">Acarus ricinus</name>
    <dbReference type="NCBI Taxonomy" id="34613"/>
    <lineage>
        <taxon>Eukaryota</taxon>
        <taxon>Metazoa</taxon>
        <taxon>Ecdysozoa</taxon>
        <taxon>Arthropoda</taxon>
        <taxon>Chelicerata</taxon>
        <taxon>Arachnida</taxon>
        <taxon>Acari</taxon>
        <taxon>Parasitiformes</taxon>
        <taxon>Ixodida</taxon>
        <taxon>Ixodoidea</taxon>
        <taxon>Ixodidae</taxon>
        <taxon>Ixodinae</taxon>
        <taxon>Ixodes</taxon>
    </lineage>
</organism>
<accession>A0A6B0UH03</accession>
<sequence>MGRLLLCTKFLVVHTRTRPACLSAPGASGADVAPAWSPDQTLGTRRQSFPGPGRGTPGGHAVSSDDSMLEPSLSYLAHWSTMMRARSLMRS</sequence>
<dbReference type="EMBL" id="GIFC01004360">
    <property type="protein sequence ID" value="MXU86443.1"/>
    <property type="molecule type" value="Transcribed_RNA"/>
</dbReference>
<evidence type="ECO:0000313" key="2">
    <source>
        <dbReference type="EMBL" id="MXU86443.1"/>
    </source>
</evidence>
<reference evidence="2" key="1">
    <citation type="submission" date="2019-12" db="EMBL/GenBank/DDBJ databases">
        <title>An insight into the sialome of adult female Ixodes ricinus ticks feeding for 6 days.</title>
        <authorList>
            <person name="Perner J."/>
            <person name="Ribeiro J.M.C."/>
        </authorList>
    </citation>
    <scope>NUCLEOTIDE SEQUENCE</scope>
    <source>
        <strain evidence="2">Semi-engorged</strain>
        <tissue evidence="2">Salivary glands</tissue>
    </source>
</reference>
<feature type="compositionally biased region" description="Polar residues" evidence="1">
    <location>
        <begin position="38"/>
        <end position="47"/>
    </location>
</feature>
<dbReference type="AlphaFoldDB" id="A0A6B0UH03"/>
<evidence type="ECO:0000256" key="1">
    <source>
        <dbReference type="SAM" id="MobiDB-lite"/>
    </source>
</evidence>
<protein>
    <submittedName>
        <fullName evidence="2">Uncharacterized protein</fullName>
    </submittedName>
</protein>
<name>A0A6B0UH03_IXORI</name>
<proteinExistence type="predicted"/>